<feature type="signal peptide" evidence="2">
    <location>
        <begin position="1"/>
        <end position="21"/>
    </location>
</feature>
<keyword evidence="2" id="KW-0732">Signal</keyword>
<accession>A0A8J2SDA7</accession>
<evidence type="ECO:0000256" key="2">
    <source>
        <dbReference type="SAM" id="SignalP"/>
    </source>
</evidence>
<sequence length="327" mass="36056">MGRRTALLALALVSMPCVVVGGDAAACPCEPCVEGVGMRDNASWGFYRLSDVYAHTLSSYNACFWPRSLACDYSHKRTHLSDLDAFLAAVRRRLARTPEAPPAADEVVWHLRLGDTVDCDDAFERPCARNAKYVLQRPFFEAVAARLKPRSVITLIYATQHAGCKDAHRTPPERSRAYVAAAIQLLRSRGFEVRERADGEPDADMTYMCRARTLVLAGGGYTRLAGECARAFDAARPATVLGLAAPATDLVELPRAYRNSRRDAIDADKARRAAKKQRESSPRDEEPAIILGRVAEFSFNEITIRTNSGNQTIKRVELELGPHVAHD</sequence>
<dbReference type="AlphaFoldDB" id="A0A8J2SDA7"/>
<comment type="caution">
    <text evidence="3">The sequence shown here is derived from an EMBL/GenBank/DDBJ whole genome shotgun (WGS) entry which is preliminary data.</text>
</comment>
<organism evidence="3 4">
    <name type="scientific">Pelagomonas calceolata</name>
    <dbReference type="NCBI Taxonomy" id="35677"/>
    <lineage>
        <taxon>Eukaryota</taxon>
        <taxon>Sar</taxon>
        <taxon>Stramenopiles</taxon>
        <taxon>Ochrophyta</taxon>
        <taxon>Pelagophyceae</taxon>
        <taxon>Pelagomonadales</taxon>
        <taxon>Pelagomonadaceae</taxon>
        <taxon>Pelagomonas</taxon>
    </lineage>
</organism>
<evidence type="ECO:0000313" key="3">
    <source>
        <dbReference type="EMBL" id="CAH0369770.1"/>
    </source>
</evidence>
<feature type="compositionally biased region" description="Basic and acidic residues" evidence="1">
    <location>
        <begin position="262"/>
        <end position="286"/>
    </location>
</feature>
<feature type="chain" id="PRO_5035326159" description="SGNH domain-containing protein" evidence="2">
    <location>
        <begin position="22"/>
        <end position="327"/>
    </location>
</feature>
<protein>
    <recommendedName>
        <fullName evidence="5">SGNH domain-containing protein</fullName>
    </recommendedName>
</protein>
<feature type="region of interest" description="Disordered" evidence="1">
    <location>
        <begin position="262"/>
        <end position="287"/>
    </location>
</feature>
<evidence type="ECO:0000313" key="4">
    <source>
        <dbReference type="Proteomes" id="UP000789595"/>
    </source>
</evidence>
<evidence type="ECO:0008006" key="5">
    <source>
        <dbReference type="Google" id="ProtNLM"/>
    </source>
</evidence>
<name>A0A8J2SDA7_9STRA</name>
<keyword evidence="4" id="KW-1185">Reference proteome</keyword>
<evidence type="ECO:0000256" key="1">
    <source>
        <dbReference type="SAM" id="MobiDB-lite"/>
    </source>
</evidence>
<proteinExistence type="predicted"/>
<dbReference type="EMBL" id="CAKKNE010000002">
    <property type="protein sequence ID" value="CAH0369770.1"/>
    <property type="molecule type" value="Genomic_DNA"/>
</dbReference>
<reference evidence="3" key="1">
    <citation type="submission" date="2021-11" db="EMBL/GenBank/DDBJ databases">
        <authorList>
            <consortium name="Genoscope - CEA"/>
            <person name="William W."/>
        </authorList>
    </citation>
    <scope>NUCLEOTIDE SEQUENCE</scope>
</reference>
<gene>
    <name evidence="3" type="ORF">PECAL_2P29070</name>
</gene>
<dbReference type="Proteomes" id="UP000789595">
    <property type="component" value="Unassembled WGS sequence"/>
</dbReference>